<dbReference type="InterPro" id="IPR028098">
    <property type="entry name" value="Glyco_trans_4-like_N"/>
</dbReference>
<dbReference type="OrthoDB" id="9813211at2"/>
<name>K9TL25_9CYAN</name>
<dbReference type="GO" id="GO:0016757">
    <property type="term" value="F:glycosyltransferase activity"/>
    <property type="evidence" value="ECO:0007669"/>
    <property type="project" value="InterPro"/>
</dbReference>
<dbReference type="RefSeq" id="WP_015149737.1">
    <property type="nucleotide sequence ID" value="NC_019693.1"/>
</dbReference>
<dbReference type="AlphaFoldDB" id="K9TL25"/>
<gene>
    <name evidence="3" type="ORF">Oscil6304_3545</name>
</gene>
<keyword evidence="3" id="KW-0808">Transferase</keyword>
<organism evidence="3 4">
    <name type="scientific">Oscillatoria acuminata PCC 6304</name>
    <dbReference type="NCBI Taxonomy" id="56110"/>
    <lineage>
        <taxon>Bacteria</taxon>
        <taxon>Bacillati</taxon>
        <taxon>Cyanobacteriota</taxon>
        <taxon>Cyanophyceae</taxon>
        <taxon>Oscillatoriophycideae</taxon>
        <taxon>Oscillatoriales</taxon>
        <taxon>Oscillatoriaceae</taxon>
        <taxon>Oscillatoria</taxon>
    </lineage>
</organism>
<dbReference type="HOGENOM" id="CLU_009583_0_3_3"/>
<dbReference type="CDD" id="cd03801">
    <property type="entry name" value="GT4_PimA-like"/>
    <property type="match status" value="1"/>
</dbReference>
<keyword evidence="4" id="KW-1185">Reference proteome</keyword>
<dbReference type="eggNOG" id="COG0438">
    <property type="taxonomic scope" value="Bacteria"/>
</dbReference>
<dbReference type="EMBL" id="CP003607">
    <property type="protein sequence ID" value="AFY83108.1"/>
    <property type="molecule type" value="Genomic_DNA"/>
</dbReference>
<dbReference type="Pfam" id="PF00534">
    <property type="entry name" value="Glycos_transf_1"/>
    <property type="match status" value="1"/>
</dbReference>
<dbReference type="PANTHER" id="PTHR12526">
    <property type="entry name" value="GLYCOSYLTRANSFERASE"/>
    <property type="match status" value="1"/>
</dbReference>
<feature type="domain" description="Glycosyl transferase family 1" evidence="1">
    <location>
        <begin position="191"/>
        <end position="351"/>
    </location>
</feature>
<protein>
    <submittedName>
        <fullName evidence="3">Glycosyltransferase</fullName>
    </submittedName>
</protein>
<accession>K9TL25</accession>
<proteinExistence type="predicted"/>
<dbReference type="SUPFAM" id="SSF53756">
    <property type="entry name" value="UDP-Glycosyltransferase/glycogen phosphorylase"/>
    <property type="match status" value="1"/>
</dbReference>
<evidence type="ECO:0000259" key="1">
    <source>
        <dbReference type="Pfam" id="PF00534"/>
    </source>
</evidence>
<dbReference type="InterPro" id="IPR001296">
    <property type="entry name" value="Glyco_trans_1"/>
</dbReference>
<dbReference type="STRING" id="56110.Oscil6304_3545"/>
<evidence type="ECO:0000259" key="2">
    <source>
        <dbReference type="Pfam" id="PF13439"/>
    </source>
</evidence>
<dbReference type="InParanoid" id="K9TL25"/>
<dbReference type="Proteomes" id="UP000010367">
    <property type="component" value="Chromosome"/>
</dbReference>
<dbReference type="Pfam" id="PF13439">
    <property type="entry name" value="Glyco_transf_4"/>
    <property type="match status" value="1"/>
</dbReference>
<feature type="domain" description="Glycosyltransferase subfamily 4-like N-terminal" evidence="2">
    <location>
        <begin position="19"/>
        <end position="176"/>
    </location>
</feature>
<dbReference type="KEGG" id="oac:Oscil6304_3545"/>
<sequence length="379" mass="42204">MAPLEYKILHIQKVAGIAGSENHLLTLLPKLCEYGYQPTMLVLADKEDRPDPFIEQMRSRGIRTDILLMRDDADPLLILPLVRYLRRNCFDLIHTHLFHADIYGTLTAGLVGIKHRISTQHGFSPWREQRLYGLLDRIAASQQQQIITVSKAIGEWLVQTEKIPAEKMRVIHNSIDRGKLQPIPKSLQELVKLSKPIIGTVSRLVHQKGVHILLDAFAKCLEQHPDASLVIVGKGPDLTQLEEQARTLGIVENTHFLGYLQQPRLSAVVSEFDIFAFPTFGEGFGLVLLEAMAVSKPVVASNVMAIPEIVIDGQTGLLVPPDNADALAQGLLKLIENPILCQQFGSAGRQRLEQDFTVDSMVQKTIAVYDEVLGISRVT</sequence>
<dbReference type="Gene3D" id="3.40.50.2000">
    <property type="entry name" value="Glycogen Phosphorylase B"/>
    <property type="match status" value="2"/>
</dbReference>
<evidence type="ECO:0000313" key="4">
    <source>
        <dbReference type="Proteomes" id="UP000010367"/>
    </source>
</evidence>
<reference evidence="3 4" key="1">
    <citation type="submission" date="2012-06" db="EMBL/GenBank/DDBJ databases">
        <title>Finished chromosome of genome of Oscillatoria acuminata PCC 6304.</title>
        <authorList>
            <consortium name="US DOE Joint Genome Institute"/>
            <person name="Gugger M."/>
            <person name="Coursin T."/>
            <person name="Rippka R."/>
            <person name="Tandeau De Marsac N."/>
            <person name="Huntemann M."/>
            <person name="Wei C.-L."/>
            <person name="Han J."/>
            <person name="Detter J.C."/>
            <person name="Han C."/>
            <person name="Tapia R."/>
            <person name="Davenport K."/>
            <person name="Daligault H."/>
            <person name="Erkkila T."/>
            <person name="Gu W."/>
            <person name="Munk A.C.C."/>
            <person name="Teshima H."/>
            <person name="Xu Y."/>
            <person name="Chain P."/>
            <person name="Chen A."/>
            <person name="Krypides N."/>
            <person name="Mavromatis K."/>
            <person name="Markowitz V."/>
            <person name="Szeto E."/>
            <person name="Ivanova N."/>
            <person name="Mikhailova N."/>
            <person name="Ovchinnikova G."/>
            <person name="Pagani I."/>
            <person name="Pati A."/>
            <person name="Goodwin L."/>
            <person name="Peters L."/>
            <person name="Pitluck S."/>
            <person name="Woyke T."/>
            <person name="Kerfeld C."/>
        </authorList>
    </citation>
    <scope>NUCLEOTIDE SEQUENCE [LARGE SCALE GENOMIC DNA]</scope>
    <source>
        <strain evidence="3 4">PCC 6304</strain>
    </source>
</reference>
<evidence type="ECO:0000313" key="3">
    <source>
        <dbReference type="EMBL" id="AFY83108.1"/>
    </source>
</evidence>